<dbReference type="InterPro" id="IPR055290">
    <property type="entry name" value="At3g26010-like"/>
</dbReference>
<gene>
    <name evidence="2" type="ORF">M0R45_010932</name>
</gene>
<dbReference type="Proteomes" id="UP001457282">
    <property type="component" value="Unassembled WGS sequence"/>
</dbReference>
<dbReference type="AlphaFoldDB" id="A0AAW1Y9K5"/>
<dbReference type="PROSITE" id="PS50181">
    <property type="entry name" value="FBOX"/>
    <property type="match status" value="1"/>
</dbReference>
<dbReference type="CDD" id="cd22157">
    <property type="entry name" value="F-box_AtFBW1-like"/>
    <property type="match status" value="1"/>
</dbReference>
<comment type="caution">
    <text evidence="2">The sequence shown here is derived from an EMBL/GenBank/DDBJ whole genome shotgun (WGS) entry which is preliminary data.</text>
</comment>
<keyword evidence="3" id="KW-1185">Reference proteome</keyword>
<feature type="domain" description="F-box" evidence="1">
    <location>
        <begin position="28"/>
        <end position="80"/>
    </location>
</feature>
<dbReference type="Gene3D" id="1.20.1280.50">
    <property type="match status" value="1"/>
</dbReference>
<dbReference type="PANTHER" id="PTHR35546">
    <property type="entry name" value="F-BOX PROTEIN INTERACTION DOMAIN PROTEIN-RELATED"/>
    <property type="match status" value="1"/>
</dbReference>
<protein>
    <recommendedName>
        <fullName evidence="1">F-box domain-containing protein</fullName>
    </recommendedName>
</protein>
<reference evidence="2 3" key="1">
    <citation type="journal article" date="2023" name="G3 (Bethesda)">
        <title>A chromosome-length genome assembly and annotation of blackberry (Rubus argutus, cv. 'Hillquist').</title>
        <authorList>
            <person name="Bruna T."/>
            <person name="Aryal R."/>
            <person name="Dudchenko O."/>
            <person name="Sargent D.J."/>
            <person name="Mead D."/>
            <person name="Buti M."/>
            <person name="Cavallini A."/>
            <person name="Hytonen T."/>
            <person name="Andres J."/>
            <person name="Pham M."/>
            <person name="Weisz D."/>
            <person name="Mascagni F."/>
            <person name="Usai G."/>
            <person name="Natali L."/>
            <person name="Bassil N."/>
            <person name="Fernandez G.E."/>
            <person name="Lomsadze A."/>
            <person name="Armour M."/>
            <person name="Olukolu B."/>
            <person name="Poorten T."/>
            <person name="Britton C."/>
            <person name="Davik J."/>
            <person name="Ashrafi H."/>
            <person name="Aiden E.L."/>
            <person name="Borodovsky M."/>
            <person name="Worthington M."/>
        </authorList>
    </citation>
    <scope>NUCLEOTIDE SEQUENCE [LARGE SCALE GENOMIC DNA]</scope>
    <source>
        <strain evidence="2">PI 553951</strain>
    </source>
</reference>
<evidence type="ECO:0000313" key="3">
    <source>
        <dbReference type="Proteomes" id="UP001457282"/>
    </source>
</evidence>
<dbReference type="Pfam" id="PF24750">
    <property type="entry name" value="b-prop_At3g26010-like"/>
    <property type="match status" value="1"/>
</dbReference>
<dbReference type="Pfam" id="PF00646">
    <property type="entry name" value="F-box"/>
    <property type="match status" value="1"/>
</dbReference>
<name>A0AAW1Y9K5_RUBAR</name>
<organism evidence="2 3">
    <name type="scientific">Rubus argutus</name>
    <name type="common">Southern blackberry</name>
    <dbReference type="NCBI Taxonomy" id="59490"/>
    <lineage>
        <taxon>Eukaryota</taxon>
        <taxon>Viridiplantae</taxon>
        <taxon>Streptophyta</taxon>
        <taxon>Embryophyta</taxon>
        <taxon>Tracheophyta</taxon>
        <taxon>Spermatophyta</taxon>
        <taxon>Magnoliopsida</taxon>
        <taxon>eudicotyledons</taxon>
        <taxon>Gunneridae</taxon>
        <taxon>Pentapetalae</taxon>
        <taxon>rosids</taxon>
        <taxon>fabids</taxon>
        <taxon>Rosales</taxon>
        <taxon>Rosaceae</taxon>
        <taxon>Rosoideae</taxon>
        <taxon>Rosoideae incertae sedis</taxon>
        <taxon>Rubus</taxon>
    </lineage>
</organism>
<dbReference type="PANTHER" id="PTHR35546:SF130">
    <property type="entry name" value="EXPRESSED PROTEIN"/>
    <property type="match status" value="1"/>
</dbReference>
<dbReference type="EMBL" id="JBEDUW010000002">
    <property type="protein sequence ID" value="KAK9945412.1"/>
    <property type="molecule type" value="Genomic_DNA"/>
</dbReference>
<accession>A0AAW1Y9K5</accession>
<dbReference type="SMART" id="SM00256">
    <property type="entry name" value="FBOX"/>
    <property type="match status" value="1"/>
</dbReference>
<dbReference type="InterPro" id="IPR001810">
    <property type="entry name" value="F-box_dom"/>
</dbReference>
<sequence length="401" mass="46503">MRGDTTSKGSSSVISESLGAPSRSLLNIFRIDDLPDFLLVEILCRLPCKFVLRCKCVCKSWSTLISHPYFDSRRVLYLRNNIGDDDDEQILMFAVAHRFFTTSRETPTRLDEFCPMPSSLNIHLADQNKQQWVAPPPAPRCQRVVHVGFTCDSYSRCRVVRIVEIFEAEPAALYLTMEIFSSETGEWIETVVACPQGSREVNYVRADIDAFAYKGTLYWLTLDGSLLGLELDYSNNKHRCRLISKRSPDRGDLNQAYITDCLGVCRGYLRLFRLYPGPSCTLYVWELKEEDEAGRCKMMKWCLKERVVLDKLASELESFRPLAFDRNDEDLLYLWRIPRYTAASHGPMVMCNIRTMTVTEISQKLPCRFRIDAFPFVLPRWRWPTPVPRLEYRPQRQNNPN</sequence>
<dbReference type="InterPro" id="IPR056592">
    <property type="entry name" value="Beta-prop_At3g26010-like"/>
</dbReference>
<proteinExistence type="predicted"/>
<dbReference type="InterPro" id="IPR036047">
    <property type="entry name" value="F-box-like_dom_sf"/>
</dbReference>
<evidence type="ECO:0000259" key="1">
    <source>
        <dbReference type="PROSITE" id="PS50181"/>
    </source>
</evidence>
<dbReference type="SUPFAM" id="SSF81383">
    <property type="entry name" value="F-box domain"/>
    <property type="match status" value="1"/>
</dbReference>
<evidence type="ECO:0000313" key="2">
    <source>
        <dbReference type="EMBL" id="KAK9945412.1"/>
    </source>
</evidence>